<comment type="caution">
    <text evidence="1">The sequence shown here is derived from an EMBL/GenBank/DDBJ whole genome shotgun (WGS) entry which is preliminary data.</text>
</comment>
<dbReference type="InterPro" id="IPR009351">
    <property type="entry name" value="AlkZ-like"/>
</dbReference>
<organism evidence="1 2">
    <name type="scientific">Pseudoxanthomonas putridarboris</name>
    <dbReference type="NCBI Taxonomy" id="752605"/>
    <lineage>
        <taxon>Bacteria</taxon>
        <taxon>Pseudomonadati</taxon>
        <taxon>Pseudomonadota</taxon>
        <taxon>Gammaproteobacteria</taxon>
        <taxon>Lysobacterales</taxon>
        <taxon>Lysobacteraceae</taxon>
        <taxon>Pseudoxanthomonas</taxon>
    </lineage>
</organism>
<reference evidence="1 2" key="1">
    <citation type="submission" date="2024-04" db="EMBL/GenBank/DDBJ databases">
        <title>Draft genome sequence of Pseudoxanthomonas putridarboris WD12.</title>
        <authorList>
            <person name="Oh J."/>
        </authorList>
    </citation>
    <scope>NUCLEOTIDE SEQUENCE [LARGE SCALE GENOMIC DNA]</scope>
    <source>
        <strain evidence="1 2">WD12</strain>
    </source>
</reference>
<dbReference type="PANTHER" id="PTHR38479:SF2">
    <property type="entry name" value="WINGED HELIX DNA-BINDING DOMAIN-CONTAINING PROTEIN"/>
    <property type="match status" value="1"/>
</dbReference>
<dbReference type="EMBL" id="JBBWWT010000009">
    <property type="protein sequence ID" value="MEL1265860.1"/>
    <property type="molecule type" value="Genomic_DNA"/>
</dbReference>
<evidence type="ECO:0000313" key="1">
    <source>
        <dbReference type="EMBL" id="MEL1265860.1"/>
    </source>
</evidence>
<dbReference type="Pfam" id="PF06224">
    <property type="entry name" value="AlkZ-like"/>
    <property type="match status" value="1"/>
</dbReference>
<keyword evidence="1" id="KW-0238">DNA-binding</keyword>
<evidence type="ECO:0000313" key="2">
    <source>
        <dbReference type="Proteomes" id="UP001459204"/>
    </source>
</evidence>
<protein>
    <submittedName>
        <fullName evidence="1">Winged helix DNA-binding domain-containing protein</fullName>
    </submittedName>
</protein>
<dbReference type="PANTHER" id="PTHR38479">
    <property type="entry name" value="LMO0824 PROTEIN"/>
    <property type="match status" value="1"/>
</dbReference>
<keyword evidence="2" id="KW-1185">Reference proteome</keyword>
<dbReference type="RefSeq" id="WP_341727033.1">
    <property type="nucleotide sequence ID" value="NZ_JBBWWT010000009.1"/>
</dbReference>
<gene>
    <name evidence="1" type="ORF">AAD027_16005</name>
</gene>
<proteinExistence type="predicted"/>
<name>A0ABU9J3M5_9GAMM</name>
<dbReference type="Proteomes" id="UP001459204">
    <property type="component" value="Unassembled WGS sequence"/>
</dbReference>
<sequence>MAASPLTLHRLHRHGIVGPVAETPAEAVRRMAAVQAQDYHASLWAVGLRTTGATAKDVEEAIARGEIVRTWPMRGTLHLLAREDVRWMLALMAPRVQAANAARIARDYGLDAKTLARCRRVLERALADGRPMARGALYARLDEAGIDSSGQRGLHVLNWLAHESLICQGPREGRQPTFVWFDAWVPPAPPLARDEALRRLALRYVQGHGPATAADLAWWSGLTQKDANAALALASPRLAQETRDGRTWWSASDAARPRASRAVHLLPAFDEYVIGYRHRDAVLEPQHTRRVIGANGLVSPTVVIDGRVVATWKRTADTRGEAVVAPLRALTDAERDGLRTSAMRLERFLGMPVRIA</sequence>
<accession>A0ABU9J3M5</accession>
<dbReference type="GO" id="GO:0003677">
    <property type="term" value="F:DNA binding"/>
    <property type="evidence" value="ECO:0007669"/>
    <property type="project" value="UniProtKB-KW"/>
</dbReference>